<feature type="compositionally biased region" description="Acidic residues" evidence="2">
    <location>
        <begin position="1048"/>
        <end position="1061"/>
    </location>
</feature>
<comment type="caution">
    <text evidence="3">The sequence shown here is derived from an EMBL/GenBank/DDBJ whole genome shotgun (WGS) entry which is preliminary data.</text>
</comment>
<evidence type="ECO:0000313" key="3">
    <source>
        <dbReference type="EMBL" id="RDB22989.1"/>
    </source>
</evidence>
<dbReference type="STRING" id="39966.A0A369JLB9"/>
<reference evidence="3" key="1">
    <citation type="submission" date="2018-04" db="EMBL/GenBank/DDBJ databases">
        <title>Whole genome sequencing of Hypsizygus marmoreus.</title>
        <authorList>
            <person name="Choi I.-G."/>
            <person name="Min B."/>
            <person name="Kim J.-G."/>
            <person name="Kim S."/>
            <person name="Oh Y.-L."/>
            <person name="Kong W.-S."/>
            <person name="Park H."/>
            <person name="Jeong J."/>
            <person name="Song E.-S."/>
        </authorList>
    </citation>
    <scope>NUCLEOTIDE SEQUENCE [LARGE SCALE GENOMIC DNA]</scope>
    <source>
        <strain evidence="3">51987-8</strain>
    </source>
</reference>
<evidence type="ECO:0000256" key="1">
    <source>
        <dbReference type="SAM" id="Coils"/>
    </source>
</evidence>
<feature type="region of interest" description="Disordered" evidence="2">
    <location>
        <begin position="834"/>
        <end position="857"/>
    </location>
</feature>
<feature type="compositionally biased region" description="Low complexity" evidence="2">
    <location>
        <begin position="926"/>
        <end position="942"/>
    </location>
</feature>
<evidence type="ECO:0000256" key="2">
    <source>
        <dbReference type="SAM" id="MobiDB-lite"/>
    </source>
</evidence>
<evidence type="ECO:0000313" key="4">
    <source>
        <dbReference type="Proteomes" id="UP000076154"/>
    </source>
</evidence>
<name>A0A369JLB9_HYPMA</name>
<gene>
    <name evidence="3" type="ORF">Hypma_009785</name>
</gene>
<protein>
    <submittedName>
        <fullName evidence="3">Uncharacterized protein</fullName>
    </submittedName>
</protein>
<dbReference type="EMBL" id="LUEZ02000048">
    <property type="protein sequence ID" value="RDB22989.1"/>
    <property type="molecule type" value="Genomic_DNA"/>
</dbReference>
<accession>A0A369JLB9</accession>
<feature type="region of interest" description="Disordered" evidence="2">
    <location>
        <begin position="1021"/>
        <end position="1061"/>
    </location>
</feature>
<feature type="compositionally biased region" description="Low complexity" evidence="2">
    <location>
        <begin position="190"/>
        <end position="217"/>
    </location>
</feature>
<keyword evidence="4" id="KW-1185">Reference proteome</keyword>
<feature type="region of interest" description="Disordered" evidence="2">
    <location>
        <begin position="188"/>
        <end position="217"/>
    </location>
</feature>
<feature type="compositionally biased region" description="Low complexity" evidence="2">
    <location>
        <begin position="834"/>
        <end position="849"/>
    </location>
</feature>
<dbReference type="Proteomes" id="UP000076154">
    <property type="component" value="Unassembled WGS sequence"/>
</dbReference>
<dbReference type="OrthoDB" id="2592022at2759"/>
<sequence>MTVSGDLDVSAEHPLASELSSLRAAVTRFQDEAYSSSLKLQRHSLEVANTHDRISQLQRENELLKSELAILRANPHPDASSQAHPAVQQAQQLTLALRKLSDKLSLTEQALWERTTQLAQATGEAAHAKLTAESAYELAARTRGREEAGKSRELELEWKVKAAEEAAKMSDLVVNEYADLVRALEAKAGTRPSMHSPSISSSSSSSSSLAGASNANTNSTPSLADILSAGKLGLQRLLSEFSTATEKLQAEIVQLHGELAASESKREAERKGFDHSRVELGKAQFDLQQLKLDDNAAAKMVSRYMKFSQKSANLLQDAMTTLKTRHTATVETLTGQLSQLSSQLHFSESQTEKLRRALDELGGELMKEAYGRRMEVALRIRMVNREEKLREDLERWVLRAEEAVARDPADARLVHGTMVQGARAFLLNALGGASGSSSGSLARMAVAQKAVENLTAELEFETARRLETARLVTLQEVGIFEDRDLSMNHPLSDPPSERSTASSHHKPTVDALRQSSVTSEVSVPLVEVHSPNAARDLQTKVHAASIVDVQGTSRPSNVNGGVENDISVLEQHPESLPVQNLVLKASQRPLPPSPKLDEHLIDAQVSPIVPGLTLSEEVPHATSGIGEKEVQQATVPLNITPTYDILPDATTADFGLAVPEIPVLSDETTEQETRYSLHQDDGHDHLSLSQPIIPQLPPVTASGTLSPLSSLSSPQILAASPLLVSMDHSPNNLNVSQRNPHPLIAELRKTHRRYDDLQRAFRDCHITLEALTKNVPSGIGTATSSASSIPSEVLRVALQRLNDYTEDARVELEIRTADETLVVRGFETLLSVPGALSSPSTSSLSSAPPKNDVAPSQPEVEAQVEAFIAGTDSSVEKARGSLSRKLEDIQHDIAVLKRAIHDEFVPPSPPQTAPATNGNTNGGGWSSWIRSSPSTPSSATTGMGPAPTFGNVMTAPRLRHSPSLNFPTQSSRKTLGEASNNPLASLGLKVPMPGYVPHVTQVPPPRSRTVSTMYMLGLGARRPTGSFPSPSPKEAVPSLRLQLQDTETNSEDDTDVDEEIE</sequence>
<proteinExistence type="predicted"/>
<organism evidence="3 4">
    <name type="scientific">Hypsizygus marmoreus</name>
    <name type="common">White beech mushroom</name>
    <name type="synonym">Agaricus marmoreus</name>
    <dbReference type="NCBI Taxonomy" id="39966"/>
    <lineage>
        <taxon>Eukaryota</taxon>
        <taxon>Fungi</taxon>
        <taxon>Dikarya</taxon>
        <taxon>Basidiomycota</taxon>
        <taxon>Agaricomycotina</taxon>
        <taxon>Agaricomycetes</taxon>
        <taxon>Agaricomycetidae</taxon>
        <taxon>Agaricales</taxon>
        <taxon>Tricholomatineae</taxon>
        <taxon>Lyophyllaceae</taxon>
        <taxon>Hypsizygus</taxon>
    </lineage>
</organism>
<dbReference type="AlphaFoldDB" id="A0A369JLB9"/>
<feature type="region of interest" description="Disordered" evidence="2">
    <location>
        <begin position="485"/>
        <end position="516"/>
    </location>
</feature>
<feature type="region of interest" description="Disordered" evidence="2">
    <location>
        <begin position="903"/>
        <end position="942"/>
    </location>
</feature>
<dbReference type="InParanoid" id="A0A369JLB9"/>
<feature type="coiled-coil region" evidence="1">
    <location>
        <begin position="40"/>
        <end position="110"/>
    </location>
</feature>
<keyword evidence="1" id="KW-0175">Coiled coil</keyword>